<dbReference type="PANTHER" id="PTHR46641">
    <property type="entry name" value="FMRFAMIDE RECEPTOR-RELATED"/>
    <property type="match status" value="1"/>
</dbReference>
<dbReference type="InterPro" id="IPR017452">
    <property type="entry name" value="GPCR_Rhodpsn_7TM"/>
</dbReference>
<comment type="subcellular location">
    <subcellularLocation>
        <location evidence="1">Membrane</location>
    </subcellularLocation>
</comment>
<dbReference type="InterPro" id="IPR052954">
    <property type="entry name" value="GPCR-Ligand_Int"/>
</dbReference>
<dbReference type="SUPFAM" id="SSF81321">
    <property type="entry name" value="Family A G protein-coupled receptor-like"/>
    <property type="match status" value="1"/>
</dbReference>
<reference evidence="7" key="1">
    <citation type="submission" date="2020-06" db="EMBL/GenBank/DDBJ databases">
        <title>Draft genome of Bugula neritina, a colonial animal packing powerful symbionts and potential medicines.</title>
        <authorList>
            <person name="Rayko M."/>
        </authorList>
    </citation>
    <scope>NUCLEOTIDE SEQUENCE [LARGE SCALE GENOMIC DNA]</scope>
    <source>
        <strain evidence="7">Kwan_BN1</strain>
    </source>
</reference>
<keyword evidence="4 5" id="KW-0472">Membrane</keyword>
<feature type="transmembrane region" description="Helical" evidence="5">
    <location>
        <begin position="55"/>
        <end position="77"/>
    </location>
</feature>
<evidence type="ECO:0000313" key="8">
    <source>
        <dbReference type="Proteomes" id="UP000593567"/>
    </source>
</evidence>
<keyword evidence="3 5" id="KW-1133">Transmembrane helix</keyword>
<keyword evidence="8" id="KW-1185">Reference proteome</keyword>
<proteinExistence type="predicted"/>
<dbReference type="GO" id="GO:0016020">
    <property type="term" value="C:membrane"/>
    <property type="evidence" value="ECO:0007669"/>
    <property type="project" value="UniProtKB-SubCell"/>
</dbReference>
<organism evidence="7 8">
    <name type="scientific">Bugula neritina</name>
    <name type="common">Brown bryozoan</name>
    <name type="synonym">Sertularia neritina</name>
    <dbReference type="NCBI Taxonomy" id="10212"/>
    <lineage>
        <taxon>Eukaryota</taxon>
        <taxon>Metazoa</taxon>
        <taxon>Spiralia</taxon>
        <taxon>Lophotrochozoa</taxon>
        <taxon>Bryozoa</taxon>
        <taxon>Gymnolaemata</taxon>
        <taxon>Cheilostomatida</taxon>
        <taxon>Flustrina</taxon>
        <taxon>Buguloidea</taxon>
        <taxon>Bugulidae</taxon>
        <taxon>Bugula</taxon>
    </lineage>
</organism>
<sequence>MYKHLEGVTILEDSGAYAENISSILTIIICTVGIALNALNLVIATRRPSKGSLHVYLITLSIVDGLYLICVLPSRAFRCGNGCQTRPTFSAQIYEKFVYLPIANTLVVIDAYVTCIWAIHRLTYIHKPRIITNHSSIPVKAIALATIFSAAVHVPYFLKWEVNGNHLERTQFTLSNSDLYYTTFLMVVTRALPILTLFITNILLLSNIKQALRRRKQLTFQPSAQVRGQEILACVEIYAALYNNSKMR</sequence>
<name>A0A7J7JV97_BUGNE</name>
<evidence type="ECO:0000256" key="5">
    <source>
        <dbReference type="SAM" id="Phobius"/>
    </source>
</evidence>
<evidence type="ECO:0000259" key="6">
    <source>
        <dbReference type="PROSITE" id="PS50262"/>
    </source>
</evidence>
<gene>
    <name evidence="7" type="ORF">EB796_011893</name>
</gene>
<accession>A0A7J7JV97</accession>
<comment type="caution">
    <text evidence="7">The sequence shown here is derived from an EMBL/GenBank/DDBJ whole genome shotgun (WGS) entry which is preliminary data.</text>
</comment>
<feature type="transmembrane region" description="Helical" evidence="5">
    <location>
        <begin position="97"/>
        <end position="120"/>
    </location>
</feature>
<evidence type="ECO:0000256" key="3">
    <source>
        <dbReference type="ARBA" id="ARBA00022989"/>
    </source>
</evidence>
<dbReference type="Proteomes" id="UP000593567">
    <property type="component" value="Unassembled WGS sequence"/>
</dbReference>
<dbReference type="Gene3D" id="1.20.1070.10">
    <property type="entry name" value="Rhodopsin 7-helix transmembrane proteins"/>
    <property type="match status" value="1"/>
</dbReference>
<dbReference type="PROSITE" id="PS50262">
    <property type="entry name" value="G_PROTEIN_RECEP_F1_2"/>
    <property type="match status" value="1"/>
</dbReference>
<feature type="transmembrane region" description="Helical" evidence="5">
    <location>
        <begin position="179"/>
        <end position="205"/>
    </location>
</feature>
<dbReference type="OrthoDB" id="10011262at2759"/>
<dbReference type="EMBL" id="VXIV02001786">
    <property type="protein sequence ID" value="KAF6029795.1"/>
    <property type="molecule type" value="Genomic_DNA"/>
</dbReference>
<protein>
    <recommendedName>
        <fullName evidence="6">G-protein coupled receptors family 1 profile domain-containing protein</fullName>
    </recommendedName>
</protein>
<feature type="domain" description="G-protein coupled receptors family 1 profile" evidence="6">
    <location>
        <begin position="36"/>
        <end position="248"/>
    </location>
</feature>
<feature type="transmembrane region" description="Helical" evidence="5">
    <location>
        <begin position="141"/>
        <end position="159"/>
    </location>
</feature>
<feature type="transmembrane region" description="Helical" evidence="5">
    <location>
        <begin position="20"/>
        <end position="43"/>
    </location>
</feature>
<dbReference type="AlphaFoldDB" id="A0A7J7JV97"/>
<evidence type="ECO:0000256" key="4">
    <source>
        <dbReference type="ARBA" id="ARBA00023136"/>
    </source>
</evidence>
<evidence type="ECO:0000256" key="1">
    <source>
        <dbReference type="ARBA" id="ARBA00004370"/>
    </source>
</evidence>
<evidence type="ECO:0000256" key="2">
    <source>
        <dbReference type="ARBA" id="ARBA00022692"/>
    </source>
</evidence>
<keyword evidence="2 5" id="KW-0812">Transmembrane</keyword>
<dbReference type="PANTHER" id="PTHR46641:SF2">
    <property type="entry name" value="FMRFAMIDE RECEPTOR"/>
    <property type="match status" value="1"/>
</dbReference>
<evidence type="ECO:0000313" key="7">
    <source>
        <dbReference type="EMBL" id="KAF6029795.1"/>
    </source>
</evidence>